<evidence type="ECO:0000313" key="2">
    <source>
        <dbReference type="Proteomes" id="UP000436006"/>
    </source>
</evidence>
<dbReference type="RefSeq" id="WP_157588337.1">
    <property type="nucleotide sequence ID" value="NZ_WPIN01000012.1"/>
</dbReference>
<dbReference type="AlphaFoldDB" id="A0A7K1SIG9"/>
<reference evidence="1 2" key="1">
    <citation type="submission" date="2019-12" db="EMBL/GenBank/DDBJ databases">
        <title>Spirosoma sp. HMF4905 genome sequencing and assembly.</title>
        <authorList>
            <person name="Kang H."/>
            <person name="Cha I."/>
            <person name="Kim H."/>
            <person name="Joh K."/>
        </authorList>
    </citation>
    <scope>NUCLEOTIDE SEQUENCE [LARGE SCALE GENOMIC DNA]</scope>
    <source>
        <strain evidence="1 2">HMF4905</strain>
    </source>
</reference>
<organism evidence="1 2">
    <name type="scientific">Spirosoma arboris</name>
    <dbReference type="NCBI Taxonomy" id="2682092"/>
    <lineage>
        <taxon>Bacteria</taxon>
        <taxon>Pseudomonadati</taxon>
        <taxon>Bacteroidota</taxon>
        <taxon>Cytophagia</taxon>
        <taxon>Cytophagales</taxon>
        <taxon>Cytophagaceae</taxon>
        <taxon>Spirosoma</taxon>
    </lineage>
</organism>
<protein>
    <submittedName>
        <fullName evidence="1">Uncharacterized protein</fullName>
    </submittedName>
</protein>
<accession>A0A7K1SIG9</accession>
<keyword evidence="2" id="KW-1185">Reference proteome</keyword>
<dbReference type="Proteomes" id="UP000436006">
    <property type="component" value="Unassembled WGS sequence"/>
</dbReference>
<proteinExistence type="predicted"/>
<sequence length="57" mass="6547">MKKLTKSDGLRTAAYLIQIGIEQLQKSPTMRRQSNISLVDLQAAQTVRRKLLKQIHK</sequence>
<evidence type="ECO:0000313" key="1">
    <source>
        <dbReference type="EMBL" id="MVM33619.1"/>
    </source>
</evidence>
<name>A0A7K1SIG9_9BACT</name>
<comment type="caution">
    <text evidence="1">The sequence shown here is derived from an EMBL/GenBank/DDBJ whole genome shotgun (WGS) entry which is preliminary data.</text>
</comment>
<dbReference type="EMBL" id="WPIN01000012">
    <property type="protein sequence ID" value="MVM33619.1"/>
    <property type="molecule type" value="Genomic_DNA"/>
</dbReference>
<gene>
    <name evidence="1" type="ORF">GO755_26510</name>
</gene>